<dbReference type="InterPro" id="IPR029052">
    <property type="entry name" value="Metallo-depent_PP-like"/>
</dbReference>
<dbReference type="Pfam" id="PF00149">
    <property type="entry name" value="Metallophos"/>
    <property type="match status" value="1"/>
</dbReference>
<accession>A0ABD3GNM1</accession>
<reference evidence="2 3" key="1">
    <citation type="submission" date="2024-09" db="EMBL/GenBank/DDBJ databases">
        <title>Chromosome-scale assembly of Riccia sorocarpa.</title>
        <authorList>
            <person name="Paukszto L."/>
        </authorList>
    </citation>
    <scope>NUCLEOTIDE SEQUENCE [LARGE SCALE GENOMIC DNA]</scope>
    <source>
        <strain evidence="2">LP-2024</strain>
        <tissue evidence="2">Aerial parts of the thallus</tissue>
    </source>
</reference>
<feature type="domain" description="Calcineurin-like phosphoesterase" evidence="1">
    <location>
        <begin position="160"/>
        <end position="268"/>
    </location>
</feature>
<organism evidence="2 3">
    <name type="scientific">Riccia sorocarpa</name>
    <dbReference type="NCBI Taxonomy" id="122646"/>
    <lineage>
        <taxon>Eukaryota</taxon>
        <taxon>Viridiplantae</taxon>
        <taxon>Streptophyta</taxon>
        <taxon>Embryophyta</taxon>
        <taxon>Marchantiophyta</taxon>
        <taxon>Marchantiopsida</taxon>
        <taxon>Marchantiidae</taxon>
        <taxon>Marchantiales</taxon>
        <taxon>Ricciaceae</taxon>
        <taxon>Riccia</taxon>
    </lineage>
</organism>
<gene>
    <name evidence="2" type="ORF">R1sor_023776</name>
</gene>
<keyword evidence="3" id="KW-1185">Reference proteome</keyword>
<comment type="caution">
    <text evidence="2">The sequence shown here is derived from an EMBL/GenBank/DDBJ whole genome shotgun (WGS) entry which is preliminary data.</text>
</comment>
<dbReference type="InterPro" id="IPR004843">
    <property type="entry name" value="Calcineurin-like_PHP"/>
</dbReference>
<dbReference type="SUPFAM" id="SSF56300">
    <property type="entry name" value="Metallo-dependent phosphatases"/>
    <property type="match status" value="1"/>
</dbReference>
<evidence type="ECO:0000313" key="2">
    <source>
        <dbReference type="EMBL" id="KAL3680820.1"/>
    </source>
</evidence>
<name>A0ABD3GNM1_9MARC</name>
<dbReference type="Gene3D" id="3.60.21.10">
    <property type="match status" value="1"/>
</dbReference>
<proteinExistence type="predicted"/>
<dbReference type="Proteomes" id="UP001633002">
    <property type="component" value="Unassembled WGS sequence"/>
</dbReference>
<dbReference type="PANTHER" id="PTHR46546:SF4">
    <property type="entry name" value="SHEWANELLA-LIKE PROTEIN PHOSPHATASE 1"/>
    <property type="match status" value="1"/>
</dbReference>
<dbReference type="PANTHER" id="PTHR46546">
    <property type="entry name" value="SHEWANELLA-LIKE PROTEIN PHOSPHATASE 1"/>
    <property type="match status" value="1"/>
</dbReference>
<sequence>MSIVSSSLKSQQAFSGEFSLTGAKARGFAPVYRVLPSALKSPHLSYSEVYHGVSASIDEKCGSESRSSPVTFCNFPSPVDGFRVPCDQNSPSTTRCPKNKELILCSVVRLANQGLSSPVNVKGNFNNDNFFADQRLSRPKDPIQYDGCSPPTNVYAPDRRIVAIGDVHGDLERTESALKLAGVLSSDRKGHWIGGSTVLVQVGDILDRGEDELAILSLLHNLHQQALLQGGAVFQVNGNHETMNVGGDYRFVEAGGFEECINFLSYCEEEHSGDWEAAFQGWYRTSKEQKASRPRPKFINWLLNLSCVWSMTFGRCLCGDYQMQKGAAIRALLLNPGGPIATQLARHGVVLKLNDWLFAHGGILPHHVKYGLEKINSEVTLWMKGTPEHKGQLPFIATRGFDSIVWSRLYSQDSERQEDKLKAGALLEAALDAANAKGLIVGHTPQPYGANSEFKGRVWRIDVGMSSGVLHAQPEVLEIVGDKVRVLSTSLYGEKAGAVGVADVL</sequence>
<dbReference type="AlphaFoldDB" id="A0ABD3GNM1"/>
<protein>
    <recommendedName>
        <fullName evidence="1">Calcineurin-like phosphoesterase domain-containing protein</fullName>
    </recommendedName>
</protein>
<evidence type="ECO:0000313" key="3">
    <source>
        <dbReference type="Proteomes" id="UP001633002"/>
    </source>
</evidence>
<evidence type="ECO:0000259" key="1">
    <source>
        <dbReference type="Pfam" id="PF00149"/>
    </source>
</evidence>
<dbReference type="EMBL" id="JBJQOH010000007">
    <property type="protein sequence ID" value="KAL3680820.1"/>
    <property type="molecule type" value="Genomic_DNA"/>
</dbReference>